<name>A0A840SDC9_9RHOB</name>
<dbReference type="GO" id="GO:0006935">
    <property type="term" value="P:chemotaxis"/>
    <property type="evidence" value="ECO:0007669"/>
    <property type="project" value="InterPro"/>
</dbReference>
<feature type="region of interest" description="Disordered" evidence="2">
    <location>
        <begin position="1"/>
        <end position="44"/>
    </location>
</feature>
<evidence type="ECO:0000256" key="2">
    <source>
        <dbReference type="SAM" id="MobiDB-lite"/>
    </source>
</evidence>
<proteinExistence type="inferred from homology"/>
<keyword evidence="4" id="KW-0966">Cell projection</keyword>
<dbReference type="InterPro" id="IPR001172">
    <property type="entry name" value="FliN_T3SS_HrcQb"/>
</dbReference>
<dbReference type="GO" id="GO:0003774">
    <property type="term" value="F:cytoskeletal motor activity"/>
    <property type="evidence" value="ECO:0007669"/>
    <property type="project" value="InterPro"/>
</dbReference>
<dbReference type="SUPFAM" id="SSF101801">
    <property type="entry name" value="Surface presentation of antigens (SPOA)"/>
    <property type="match status" value="1"/>
</dbReference>
<dbReference type="AlphaFoldDB" id="A0A840SDC9"/>
<evidence type="ECO:0000256" key="1">
    <source>
        <dbReference type="ARBA" id="ARBA00009226"/>
    </source>
</evidence>
<keyword evidence="5" id="KW-1185">Reference proteome</keyword>
<dbReference type="InterPro" id="IPR036429">
    <property type="entry name" value="SpoA-like_sf"/>
</dbReference>
<sequence length="125" mass="13315">MNDRMDDTGQGTAAPAHEARGSEMPDTDPTVGPSPERAGPKARTGAFLGVPIEVTISVGKARPLVSELVELRRDSVLTLDSSIDDPVELYIGDRLIARGELQELGDDSGRLGVRLTEVADFSNDI</sequence>
<evidence type="ECO:0000313" key="4">
    <source>
        <dbReference type="EMBL" id="MBB5220839.1"/>
    </source>
</evidence>
<dbReference type="PRINTS" id="PR00956">
    <property type="entry name" value="FLGMOTORFLIN"/>
</dbReference>
<dbReference type="InterPro" id="IPR001543">
    <property type="entry name" value="FliN-like_C"/>
</dbReference>
<keyword evidence="4" id="KW-0969">Cilium</keyword>
<dbReference type="Proteomes" id="UP000549457">
    <property type="component" value="Unassembled WGS sequence"/>
</dbReference>
<feature type="domain" description="Flagellar motor switch protein FliN-like C-terminal" evidence="3">
    <location>
        <begin position="48"/>
        <end position="119"/>
    </location>
</feature>
<reference evidence="4 5" key="1">
    <citation type="submission" date="2020-08" db="EMBL/GenBank/DDBJ databases">
        <title>Genomic Encyclopedia of Type Strains, Phase IV (KMG-IV): sequencing the most valuable type-strain genomes for metagenomic binning, comparative biology and taxonomic classification.</title>
        <authorList>
            <person name="Goeker M."/>
        </authorList>
    </citation>
    <scope>NUCLEOTIDE SEQUENCE [LARGE SCALE GENOMIC DNA]</scope>
    <source>
        <strain evidence="4 5">DSM 101730</strain>
    </source>
</reference>
<gene>
    <name evidence="4" type="ORF">HNP73_000760</name>
</gene>
<evidence type="ECO:0000259" key="3">
    <source>
        <dbReference type="Pfam" id="PF01052"/>
    </source>
</evidence>
<organism evidence="4 5">
    <name type="scientific">Amaricoccus macauensis</name>
    <dbReference type="NCBI Taxonomy" id="57001"/>
    <lineage>
        <taxon>Bacteria</taxon>
        <taxon>Pseudomonadati</taxon>
        <taxon>Pseudomonadota</taxon>
        <taxon>Alphaproteobacteria</taxon>
        <taxon>Rhodobacterales</taxon>
        <taxon>Paracoccaceae</taxon>
        <taxon>Amaricoccus</taxon>
    </lineage>
</organism>
<comment type="similarity">
    <text evidence="1">Belongs to the FliN/MopA/SpaO family.</text>
</comment>
<dbReference type="GO" id="GO:0009425">
    <property type="term" value="C:bacterial-type flagellum basal body"/>
    <property type="evidence" value="ECO:0007669"/>
    <property type="project" value="InterPro"/>
</dbReference>
<dbReference type="Pfam" id="PF01052">
    <property type="entry name" value="FliMN_C"/>
    <property type="match status" value="1"/>
</dbReference>
<protein>
    <submittedName>
        <fullName evidence="4">Flagellar motor switch protein FliN/FliY</fullName>
    </submittedName>
</protein>
<comment type="caution">
    <text evidence="4">The sequence shown here is derived from an EMBL/GenBank/DDBJ whole genome shotgun (WGS) entry which is preliminary data.</text>
</comment>
<evidence type="ECO:0000313" key="5">
    <source>
        <dbReference type="Proteomes" id="UP000549457"/>
    </source>
</evidence>
<dbReference type="Gene3D" id="2.30.330.10">
    <property type="entry name" value="SpoA-like"/>
    <property type="match status" value="1"/>
</dbReference>
<keyword evidence="4" id="KW-0282">Flagellum</keyword>
<dbReference type="GO" id="GO:0071973">
    <property type="term" value="P:bacterial-type flagellum-dependent cell motility"/>
    <property type="evidence" value="ECO:0007669"/>
    <property type="project" value="InterPro"/>
</dbReference>
<accession>A0A840SDC9</accession>
<dbReference type="EMBL" id="JACHFM010000001">
    <property type="protein sequence ID" value="MBB5220839.1"/>
    <property type="molecule type" value="Genomic_DNA"/>
</dbReference>